<evidence type="ECO:0000313" key="6">
    <source>
        <dbReference type="Proteomes" id="UP000198287"/>
    </source>
</evidence>
<comment type="similarity">
    <text evidence="1">Belongs to the BTG family.</text>
</comment>
<dbReference type="AlphaFoldDB" id="A0A226EEP4"/>
<dbReference type="InterPro" id="IPR002087">
    <property type="entry name" value="Anti_prolifrtn"/>
</dbReference>
<feature type="region of interest" description="Disordered" evidence="3">
    <location>
        <begin position="319"/>
        <end position="351"/>
    </location>
</feature>
<dbReference type="InterPro" id="IPR015676">
    <property type="entry name" value="Tob1/2"/>
</dbReference>
<feature type="compositionally biased region" description="Polar residues" evidence="3">
    <location>
        <begin position="319"/>
        <end position="339"/>
    </location>
</feature>
<proteinExistence type="inferred from homology"/>
<dbReference type="GO" id="GO:0003714">
    <property type="term" value="F:transcription corepressor activity"/>
    <property type="evidence" value="ECO:0007669"/>
    <property type="project" value="TreeGrafter"/>
</dbReference>
<dbReference type="EMBL" id="LNIX01000004">
    <property type="protein sequence ID" value="OXA56012.1"/>
    <property type="molecule type" value="Genomic_DNA"/>
</dbReference>
<dbReference type="SMART" id="SM00099">
    <property type="entry name" value="btg1"/>
    <property type="match status" value="1"/>
</dbReference>
<dbReference type="STRING" id="158441.A0A226EEP4"/>
<evidence type="ECO:0000256" key="3">
    <source>
        <dbReference type="SAM" id="MobiDB-lite"/>
    </source>
</evidence>
<dbReference type="Gene3D" id="3.90.640.90">
    <property type="entry name" value="Anti-proliferative protein, N-terminal domain"/>
    <property type="match status" value="1"/>
</dbReference>
<gene>
    <name evidence="5" type="ORF">Fcan01_09888</name>
</gene>
<dbReference type="GO" id="GO:0005634">
    <property type="term" value="C:nucleus"/>
    <property type="evidence" value="ECO:0007669"/>
    <property type="project" value="TreeGrafter"/>
</dbReference>
<feature type="domain" description="Anti-proliferative protein" evidence="4">
    <location>
        <begin position="86"/>
        <end position="105"/>
    </location>
</feature>
<protein>
    <submittedName>
        <fullName evidence="5">Protein Tob1</fullName>
    </submittedName>
</protein>
<comment type="caution">
    <text evidence="5">The sequence shown here is derived from an EMBL/GenBank/DDBJ whole genome shotgun (WGS) entry which is preliminary data.</text>
</comment>
<dbReference type="Proteomes" id="UP000198287">
    <property type="component" value="Unassembled WGS sequence"/>
</dbReference>
<dbReference type="PRINTS" id="PR00310">
    <property type="entry name" value="ANTIPRLFBTG1"/>
</dbReference>
<evidence type="ECO:0000313" key="5">
    <source>
        <dbReference type="EMBL" id="OXA56012.1"/>
    </source>
</evidence>
<reference evidence="5 6" key="1">
    <citation type="submission" date="2015-12" db="EMBL/GenBank/DDBJ databases">
        <title>The genome of Folsomia candida.</title>
        <authorList>
            <person name="Faddeeva A."/>
            <person name="Derks M.F."/>
            <person name="Anvar Y."/>
            <person name="Smit S."/>
            <person name="Van Straalen N."/>
            <person name="Roelofs D."/>
        </authorList>
    </citation>
    <scope>NUCLEOTIDE SEQUENCE [LARGE SCALE GENOMIC DNA]</scope>
    <source>
        <strain evidence="5 6">VU population</strain>
        <tissue evidence="5">Whole body</tissue>
    </source>
</reference>
<evidence type="ECO:0000256" key="1">
    <source>
        <dbReference type="ARBA" id="ARBA00007989"/>
    </source>
</evidence>
<dbReference type="Pfam" id="PF07742">
    <property type="entry name" value="BTG"/>
    <property type="match status" value="1"/>
</dbReference>
<evidence type="ECO:0000259" key="4">
    <source>
        <dbReference type="PROSITE" id="PS01203"/>
    </source>
</evidence>
<accession>A0A226EEP4</accession>
<name>A0A226EEP4_FOLCA</name>
<keyword evidence="6" id="KW-1185">Reference proteome</keyword>
<dbReference type="OMA" id="FESSNQF"/>
<dbReference type="OrthoDB" id="19928at2759"/>
<dbReference type="SUPFAM" id="SSF160696">
    <property type="entry name" value="BTG domain-like"/>
    <property type="match status" value="1"/>
</dbReference>
<dbReference type="PANTHER" id="PTHR17537">
    <property type="entry name" value="TRANSDUCER OF ERBB2 TOB"/>
    <property type="match status" value="1"/>
</dbReference>
<dbReference type="PANTHER" id="PTHR17537:SF5">
    <property type="entry name" value="TRANSDUCER OF ERBB2, ISOFORM A"/>
    <property type="match status" value="1"/>
</dbReference>
<organism evidence="5 6">
    <name type="scientific">Folsomia candida</name>
    <name type="common">Springtail</name>
    <dbReference type="NCBI Taxonomy" id="158441"/>
    <lineage>
        <taxon>Eukaryota</taxon>
        <taxon>Metazoa</taxon>
        <taxon>Ecdysozoa</taxon>
        <taxon>Arthropoda</taxon>
        <taxon>Hexapoda</taxon>
        <taxon>Collembola</taxon>
        <taxon>Entomobryomorpha</taxon>
        <taxon>Isotomoidea</taxon>
        <taxon>Isotomidae</taxon>
        <taxon>Proisotominae</taxon>
        <taxon>Folsomia</taxon>
    </lineage>
</organism>
<keyword evidence="2" id="KW-0597">Phosphoprotein</keyword>
<sequence>MHLEVQVALNFFISHLYNKLPRRRVNLFGEELERCLKMKFANHWYPDKPMKGTAYRCLKSGNPTDPILERAAQEANVNINDILENLPIDMSVWIDPGEVSYRIGEKGQMKILWSENSGDQMDELNDREVTKTFNPDAQIFQPIESARKSVSPFNNRGGLPSPSDGSPFGGIVACKVNNGVNNGVVVAPQIQPVAAVTPVWSPHTNTNQPQMMTTMQFAQTKFGSTKLKTSSKRTHRMSPTEFSNYIKQRAIQQQQQKAAQQQASVGAVGVGGSGGGVFMSRPRSLSPQDFGPFGSSSGLYPTMATEKYNPFETAIWSSPSPTGLANGAHTPTSATSPNNGFGGGAQQQQSHPFDTNRQLLEGLSLGLNAVPYRGGQYQHLLVAN</sequence>
<dbReference type="GO" id="GO:0005737">
    <property type="term" value="C:cytoplasm"/>
    <property type="evidence" value="ECO:0007669"/>
    <property type="project" value="TreeGrafter"/>
</dbReference>
<evidence type="ECO:0000256" key="2">
    <source>
        <dbReference type="ARBA" id="ARBA00022553"/>
    </source>
</evidence>
<dbReference type="PROSITE" id="PS01203">
    <property type="entry name" value="BTG_2"/>
    <property type="match status" value="1"/>
</dbReference>
<dbReference type="InterPro" id="IPR036054">
    <property type="entry name" value="BTG-like_sf"/>
</dbReference>